<evidence type="ECO:0000256" key="2">
    <source>
        <dbReference type="ARBA" id="ARBA00023125"/>
    </source>
</evidence>
<evidence type="ECO:0000313" key="7">
    <source>
        <dbReference type="Proteomes" id="UP001291653"/>
    </source>
</evidence>
<dbReference type="InterPro" id="IPR009057">
    <property type="entry name" value="Homeodomain-like_sf"/>
</dbReference>
<evidence type="ECO:0000256" key="4">
    <source>
        <dbReference type="PROSITE-ProRule" id="PRU00335"/>
    </source>
</evidence>
<dbReference type="Proteomes" id="UP001291653">
    <property type="component" value="Unassembled WGS sequence"/>
</dbReference>
<dbReference type="SUPFAM" id="SSF48498">
    <property type="entry name" value="Tetracyclin repressor-like, C-terminal domain"/>
    <property type="match status" value="1"/>
</dbReference>
<dbReference type="InterPro" id="IPR050109">
    <property type="entry name" value="HTH-type_TetR-like_transc_reg"/>
</dbReference>
<feature type="domain" description="HTH tetR-type" evidence="5">
    <location>
        <begin position="13"/>
        <end position="73"/>
    </location>
</feature>
<keyword evidence="1" id="KW-0805">Transcription regulation</keyword>
<keyword evidence="2 4" id="KW-0238">DNA-binding</keyword>
<gene>
    <name evidence="6" type="ORF">SYYSPA8_01640</name>
</gene>
<dbReference type="PRINTS" id="PR00455">
    <property type="entry name" value="HTHTETR"/>
</dbReference>
<dbReference type="Pfam" id="PF21351">
    <property type="entry name" value="TetR_C_41"/>
    <property type="match status" value="1"/>
</dbReference>
<feature type="DNA-binding region" description="H-T-H motif" evidence="4">
    <location>
        <begin position="36"/>
        <end position="55"/>
    </location>
</feature>
<evidence type="ECO:0000256" key="3">
    <source>
        <dbReference type="ARBA" id="ARBA00023163"/>
    </source>
</evidence>
<dbReference type="Pfam" id="PF00440">
    <property type="entry name" value="TetR_N"/>
    <property type="match status" value="1"/>
</dbReference>
<evidence type="ECO:0000313" key="6">
    <source>
        <dbReference type="EMBL" id="GLF92947.1"/>
    </source>
</evidence>
<dbReference type="PROSITE" id="PS50977">
    <property type="entry name" value="HTH_TETR_2"/>
    <property type="match status" value="1"/>
</dbReference>
<reference evidence="6 7" key="1">
    <citation type="submission" date="2022-10" db="EMBL/GenBank/DDBJ databases">
        <title>Draft genome sequence of Streptomyces sp. YSPA8.</title>
        <authorList>
            <person name="Moriuchi R."/>
            <person name="Dohra H."/>
            <person name="Yamamura H."/>
            <person name="Kodani S."/>
        </authorList>
    </citation>
    <scope>NUCLEOTIDE SEQUENCE [LARGE SCALE GENOMIC DNA]</scope>
    <source>
        <strain evidence="6 7">YSPA8</strain>
    </source>
</reference>
<dbReference type="InterPro" id="IPR001647">
    <property type="entry name" value="HTH_TetR"/>
</dbReference>
<comment type="caution">
    <text evidence="6">The sequence shown here is derived from an EMBL/GenBank/DDBJ whole genome shotgun (WGS) entry which is preliminary data.</text>
</comment>
<dbReference type="InterPro" id="IPR036271">
    <property type="entry name" value="Tet_transcr_reg_TetR-rel_C_sf"/>
</dbReference>
<name>A0ABQ5NRS1_9ACTN</name>
<keyword evidence="7" id="KW-1185">Reference proteome</keyword>
<keyword evidence="3" id="KW-0804">Transcription</keyword>
<dbReference type="EMBL" id="BSBI01000001">
    <property type="protein sequence ID" value="GLF92947.1"/>
    <property type="molecule type" value="Genomic_DNA"/>
</dbReference>
<evidence type="ECO:0000256" key="1">
    <source>
        <dbReference type="ARBA" id="ARBA00023015"/>
    </source>
</evidence>
<proteinExistence type="predicted"/>
<accession>A0ABQ5NRS1</accession>
<sequence>MESSGTKHTRRSRATRDALVAAARGLFAERGYAGVGTEEIVRAAGVTRGALYHQFRDKTDLFDATVQAVEAELTGRIAGQVMGAATDPVLALKAGARAFLEAFAEPDVERILLLDAPGVLGWRRWREIGQEHGLGVISKALEAAMASGALAARPVAPLAHVLLGALDEAALMVAHSDDPEATRVEMAETLEHLLDGLLTRDGR</sequence>
<dbReference type="PANTHER" id="PTHR30055:SF234">
    <property type="entry name" value="HTH-TYPE TRANSCRIPTIONAL REGULATOR BETI"/>
    <property type="match status" value="1"/>
</dbReference>
<protein>
    <submittedName>
        <fullName evidence="6">TetR/AcrR family transcriptional regulator</fullName>
    </submittedName>
</protein>
<organism evidence="6 7">
    <name type="scientific">Streptomyces yaizuensis</name>
    <dbReference type="NCBI Taxonomy" id="2989713"/>
    <lineage>
        <taxon>Bacteria</taxon>
        <taxon>Bacillati</taxon>
        <taxon>Actinomycetota</taxon>
        <taxon>Actinomycetes</taxon>
        <taxon>Kitasatosporales</taxon>
        <taxon>Streptomycetaceae</taxon>
        <taxon>Streptomyces</taxon>
    </lineage>
</organism>
<dbReference type="PANTHER" id="PTHR30055">
    <property type="entry name" value="HTH-TYPE TRANSCRIPTIONAL REGULATOR RUTR"/>
    <property type="match status" value="1"/>
</dbReference>
<dbReference type="RefSeq" id="WP_323445064.1">
    <property type="nucleotide sequence ID" value="NZ_BSBI01000001.1"/>
</dbReference>
<dbReference type="Gene3D" id="1.10.357.10">
    <property type="entry name" value="Tetracycline Repressor, domain 2"/>
    <property type="match status" value="1"/>
</dbReference>
<dbReference type="InterPro" id="IPR049484">
    <property type="entry name" value="Rv0078-like_C"/>
</dbReference>
<dbReference type="SUPFAM" id="SSF46689">
    <property type="entry name" value="Homeodomain-like"/>
    <property type="match status" value="1"/>
</dbReference>
<evidence type="ECO:0000259" key="5">
    <source>
        <dbReference type="PROSITE" id="PS50977"/>
    </source>
</evidence>